<protein>
    <recommendedName>
        <fullName evidence="4">Secreted protein</fullName>
    </recommendedName>
</protein>
<dbReference type="AlphaFoldDB" id="A0AA39TZX8"/>
<accession>A0AA39TZX8</accession>
<comment type="caution">
    <text evidence="2">The sequence shown here is derived from an EMBL/GenBank/DDBJ whole genome shotgun (WGS) entry which is preliminary data.</text>
</comment>
<keyword evidence="3" id="KW-1185">Reference proteome</keyword>
<organism evidence="2 3">
    <name type="scientific">Bombardia bombarda</name>
    <dbReference type="NCBI Taxonomy" id="252184"/>
    <lineage>
        <taxon>Eukaryota</taxon>
        <taxon>Fungi</taxon>
        <taxon>Dikarya</taxon>
        <taxon>Ascomycota</taxon>
        <taxon>Pezizomycotina</taxon>
        <taxon>Sordariomycetes</taxon>
        <taxon>Sordariomycetidae</taxon>
        <taxon>Sordariales</taxon>
        <taxon>Lasiosphaeriaceae</taxon>
        <taxon>Bombardia</taxon>
    </lineage>
</organism>
<proteinExistence type="predicted"/>
<dbReference type="EMBL" id="JAULSR010000014">
    <property type="protein sequence ID" value="KAK0609333.1"/>
    <property type="molecule type" value="Genomic_DNA"/>
</dbReference>
<sequence length="82" mass="8669">MAKSFLALSCLWFGDAPSVVGDGQQAVSISFPATYCVNTSTCFGPDGAAGASRRPSAHLPRSQHPFTINHTQCSTQVPSVLW</sequence>
<name>A0AA39TZX8_9PEZI</name>
<evidence type="ECO:0000256" key="1">
    <source>
        <dbReference type="SAM" id="SignalP"/>
    </source>
</evidence>
<evidence type="ECO:0000313" key="2">
    <source>
        <dbReference type="EMBL" id="KAK0609333.1"/>
    </source>
</evidence>
<keyword evidence="1" id="KW-0732">Signal</keyword>
<evidence type="ECO:0000313" key="3">
    <source>
        <dbReference type="Proteomes" id="UP001174934"/>
    </source>
</evidence>
<evidence type="ECO:0008006" key="4">
    <source>
        <dbReference type="Google" id="ProtNLM"/>
    </source>
</evidence>
<gene>
    <name evidence="2" type="ORF">B0T17DRAFT_546785</name>
</gene>
<feature type="chain" id="PRO_5041295743" description="Secreted protein" evidence="1">
    <location>
        <begin position="22"/>
        <end position="82"/>
    </location>
</feature>
<feature type="signal peptide" evidence="1">
    <location>
        <begin position="1"/>
        <end position="21"/>
    </location>
</feature>
<dbReference type="Proteomes" id="UP001174934">
    <property type="component" value="Unassembled WGS sequence"/>
</dbReference>
<reference evidence="2" key="1">
    <citation type="submission" date="2023-06" db="EMBL/GenBank/DDBJ databases">
        <title>Genome-scale phylogeny and comparative genomics of the fungal order Sordariales.</title>
        <authorList>
            <consortium name="Lawrence Berkeley National Laboratory"/>
            <person name="Hensen N."/>
            <person name="Bonometti L."/>
            <person name="Westerberg I."/>
            <person name="Brannstrom I.O."/>
            <person name="Guillou S."/>
            <person name="Cros-Aarteil S."/>
            <person name="Calhoun S."/>
            <person name="Haridas S."/>
            <person name="Kuo A."/>
            <person name="Mondo S."/>
            <person name="Pangilinan J."/>
            <person name="Riley R."/>
            <person name="LaButti K."/>
            <person name="Andreopoulos B."/>
            <person name="Lipzen A."/>
            <person name="Chen C."/>
            <person name="Yanf M."/>
            <person name="Daum C."/>
            <person name="Ng V."/>
            <person name="Clum A."/>
            <person name="Steindorff A."/>
            <person name="Ohm R."/>
            <person name="Martin F."/>
            <person name="Silar P."/>
            <person name="Natvig D."/>
            <person name="Lalanne C."/>
            <person name="Gautier V."/>
            <person name="Ament-velasquez S.L."/>
            <person name="Kruys A."/>
            <person name="Hutchinson M.I."/>
            <person name="Powell A.J."/>
            <person name="Barry K."/>
            <person name="Miller A.N."/>
            <person name="Grigoriev I.V."/>
            <person name="Debuchy R."/>
            <person name="Gladieux P."/>
            <person name="Thoren M.H."/>
            <person name="Johannesson H."/>
        </authorList>
    </citation>
    <scope>NUCLEOTIDE SEQUENCE</scope>
    <source>
        <strain evidence="2">SMH3391-2</strain>
    </source>
</reference>